<protein>
    <submittedName>
        <fullName evidence="1">Uncharacterized protein</fullName>
    </submittedName>
</protein>
<keyword evidence="2" id="KW-1185">Reference proteome</keyword>
<gene>
    <name evidence="1" type="ORF">AVEN_73601_1</name>
</gene>
<organism evidence="1 2">
    <name type="scientific">Araneus ventricosus</name>
    <name type="common">Orbweaver spider</name>
    <name type="synonym">Epeira ventricosa</name>
    <dbReference type="NCBI Taxonomy" id="182803"/>
    <lineage>
        <taxon>Eukaryota</taxon>
        <taxon>Metazoa</taxon>
        <taxon>Ecdysozoa</taxon>
        <taxon>Arthropoda</taxon>
        <taxon>Chelicerata</taxon>
        <taxon>Arachnida</taxon>
        <taxon>Araneae</taxon>
        <taxon>Araneomorphae</taxon>
        <taxon>Entelegynae</taxon>
        <taxon>Araneoidea</taxon>
        <taxon>Araneidae</taxon>
        <taxon>Araneus</taxon>
    </lineage>
</organism>
<evidence type="ECO:0000313" key="1">
    <source>
        <dbReference type="EMBL" id="GBN90783.1"/>
    </source>
</evidence>
<sequence length="103" mass="11543">MINALRFHGALPKTAWFSLQSLSGDPRCRVRPVVAGEPYQSYHKILRHMSGDNPLLSGYIPHAMPSEGCVLVVSTTNHQPTLSIRIYRLNDDATRLIRHCGYA</sequence>
<proteinExistence type="predicted"/>
<dbReference type="Proteomes" id="UP000499080">
    <property type="component" value="Unassembled WGS sequence"/>
</dbReference>
<accession>A0A4Y2SSZ4</accession>
<comment type="caution">
    <text evidence="1">The sequence shown here is derived from an EMBL/GenBank/DDBJ whole genome shotgun (WGS) entry which is preliminary data.</text>
</comment>
<name>A0A4Y2SSZ4_ARAVE</name>
<evidence type="ECO:0000313" key="2">
    <source>
        <dbReference type="Proteomes" id="UP000499080"/>
    </source>
</evidence>
<dbReference type="EMBL" id="BGPR01023537">
    <property type="protein sequence ID" value="GBN90783.1"/>
    <property type="molecule type" value="Genomic_DNA"/>
</dbReference>
<dbReference type="AlphaFoldDB" id="A0A4Y2SSZ4"/>
<reference evidence="1 2" key="1">
    <citation type="journal article" date="2019" name="Sci. Rep.">
        <title>Orb-weaving spider Araneus ventricosus genome elucidates the spidroin gene catalogue.</title>
        <authorList>
            <person name="Kono N."/>
            <person name="Nakamura H."/>
            <person name="Ohtoshi R."/>
            <person name="Moran D.A.P."/>
            <person name="Shinohara A."/>
            <person name="Yoshida Y."/>
            <person name="Fujiwara M."/>
            <person name="Mori M."/>
            <person name="Tomita M."/>
            <person name="Arakawa K."/>
        </authorList>
    </citation>
    <scope>NUCLEOTIDE SEQUENCE [LARGE SCALE GENOMIC DNA]</scope>
</reference>